<dbReference type="GO" id="GO:0016705">
    <property type="term" value="F:oxidoreductase activity, acting on paired donors, with incorporation or reduction of molecular oxygen"/>
    <property type="evidence" value="ECO:0007669"/>
    <property type="project" value="InterPro"/>
</dbReference>
<dbReference type="GO" id="GO:0004497">
    <property type="term" value="F:monooxygenase activity"/>
    <property type="evidence" value="ECO:0007669"/>
    <property type="project" value="UniProtKB-KW"/>
</dbReference>
<dbReference type="AlphaFoldDB" id="A0AAW0KLL5"/>
<organism evidence="2 3">
    <name type="scientific">Quercus suber</name>
    <name type="common">Cork oak</name>
    <dbReference type="NCBI Taxonomy" id="58331"/>
    <lineage>
        <taxon>Eukaryota</taxon>
        <taxon>Viridiplantae</taxon>
        <taxon>Streptophyta</taxon>
        <taxon>Embryophyta</taxon>
        <taxon>Tracheophyta</taxon>
        <taxon>Spermatophyta</taxon>
        <taxon>Magnoliopsida</taxon>
        <taxon>eudicotyledons</taxon>
        <taxon>Gunneridae</taxon>
        <taxon>Pentapetalae</taxon>
        <taxon>rosids</taxon>
        <taxon>fabids</taxon>
        <taxon>Fagales</taxon>
        <taxon>Fagaceae</taxon>
        <taxon>Quercus</taxon>
    </lineage>
</organism>
<dbReference type="InterPro" id="IPR036396">
    <property type="entry name" value="Cyt_P450_sf"/>
</dbReference>
<accession>A0AAW0KLL5</accession>
<evidence type="ECO:0000313" key="3">
    <source>
        <dbReference type="Proteomes" id="UP000237347"/>
    </source>
</evidence>
<keyword evidence="1" id="KW-0349">Heme</keyword>
<evidence type="ECO:0000313" key="2">
    <source>
        <dbReference type="EMBL" id="KAK7839476.1"/>
    </source>
</evidence>
<gene>
    <name evidence="2" type="ORF">CFP56_017960</name>
</gene>
<keyword evidence="1" id="KW-0503">Monooxygenase</keyword>
<dbReference type="Pfam" id="PF00067">
    <property type="entry name" value="p450"/>
    <property type="match status" value="1"/>
</dbReference>
<evidence type="ECO:0008006" key="4">
    <source>
        <dbReference type="Google" id="ProtNLM"/>
    </source>
</evidence>
<dbReference type="Proteomes" id="UP000237347">
    <property type="component" value="Unassembled WGS sequence"/>
</dbReference>
<name>A0AAW0KLL5_QUESU</name>
<dbReference type="PROSITE" id="PS00086">
    <property type="entry name" value="CYTOCHROME_P450"/>
    <property type="match status" value="1"/>
</dbReference>
<comment type="similarity">
    <text evidence="1">Belongs to the cytochrome P450 family.</text>
</comment>
<dbReference type="GO" id="GO:0005506">
    <property type="term" value="F:iron ion binding"/>
    <property type="evidence" value="ECO:0007669"/>
    <property type="project" value="InterPro"/>
</dbReference>
<keyword evidence="1" id="KW-0408">Iron</keyword>
<keyword evidence="1" id="KW-0560">Oxidoreductase</keyword>
<keyword evidence="1" id="KW-0479">Metal-binding</keyword>
<dbReference type="InterPro" id="IPR017972">
    <property type="entry name" value="Cyt_P450_CS"/>
</dbReference>
<evidence type="ECO:0000256" key="1">
    <source>
        <dbReference type="RuleBase" id="RU000461"/>
    </source>
</evidence>
<protein>
    <recommendedName>
        <fullName evidence="4">Cytochrome P450</fullName>
    </recommendedName>
</protein>
<dbReference type="InterPro" id="IPR001128">
    <property type="entry name" value="Cyt_P450"/>
</dbReference>
<proteinExistence type="inferred from homology"/>
<reference evidence="2 3" key="1">
    <citation type="journal article" date="2018" name="Sci. Data">
        <title>The draft genome sequence of cork oak.</title>
        <authorList>
            <person name="Ramos A.M."/>
            <person name="Usie A."/>
            <person name="Barbosa P."/>
            <person name="Barros P.M."/>
            <person name="Capote T."/>
            <person name="Chaves I."/>
            <person name="Simoes F."/>
            <person name="Abreu I."/>
            <person name="Carrasquinho I."/>
            <person name="Faro C."/>
            <person name="Guimaraes J.B."/>
            <person name="Mendonca D."/>
            <person name="Nobrega F."/>
            <person name="Rodrigues L."/>
            <person name="Saibo N.J.M."/>
            <person name="Varela M.C."/>
            <person name="Egas C."/>
            <person name="Matos J."/>
            <person name="Miguel C.M."/>
            <person name="Oliveira M.M."/>
            <person name="Ricardo C.P."/>
            <person name="Goncalves S."/>
        </authorList>
    </citation>
    <scope>NUCLEOTIDE SEQUENCE [LARGE SCALE GENOMIC DNA]</scope>
    <source>
        <strain evidence="3">cv. HL8</strain>
    </source>
</reference>
<dbReference type="Gene3D" id="1.10.630.10">
    <property type="entry name" value="Cytochrome P450"/>
    <property type="match status" value="1"/>
</dbReference>
<dbReference type="SUPFAM" id="SSF48264">
    <property type="entry name" value="Cytochrome P450"/>
    <property type="match status" value="1"/>
</dbReference>
<comment type="caution">
    <text evidence="2">The sequence shown here is derived from an EMBL/GenBank/DDBJ whole genome shotgun (WGS) entry which is preliminary data.</text>
</comment>
<dbReference type="EMBL" id="PKMF04000282">
    <property type="protein sequence ID" value="KAK7839476.1"/>
    <property type="molecule type" value="Genomic_DNA"/>
</dbReference>
<dbReference type="GO" id="GO:0020037">
    <property type="term" value="F:heme binding"/>
    <property type="evidence" value="ECO:0007669"/>
    <property type="project" value="InterPro"/>
</dbReference>
<keyword evidence="3" id="KW-1185">Reference proteome</keyword>
<sequence length="83" mass="9484">MAVFEIKKGWHVNIDATCIHYDPDLYKGPLCNSIHQEVINESAFILQEMQKPYSFIAFGSGHRTCFGMNMAKVPMMVFLPETD</sequence>